<gene>
    <name evidence="4" type="ORF">ENS64_16525</name>
</gene>
<evidence type="ECO:0000313" key="4">
    <source>
        <dbReference type="EMBL" id="HGT40851.1"/>
    </source>
</evidence>
<comment type="caution">
    <text evidence="4">The sequence shown here is derived from an EMBL/GenBank/DDBJ whole genome shotgun (WGS) entry which is preliminary data.</text>
</comment>
<keyword evidence="1" id="KW-0238">DNA-binding</keyword>
<feature type="domain" description="Ku" evidence="3">
    <location>
        <begin position="54"/>
        <end position="184"/>
    </location>
</feature>
<feature type="region of interest" description="Disordered" evidence="2">
    <location>
        <begin position="256"/>
        <end position="289"/>
    </location>
</feature>
<feature type="compositionally biased region" description="Basic and acidic residues" evidence="2">
    <location>
        <begin position="262"/>
        <end position="289"/>
    </location>
</feature>
<dbReference type="SUPFAM" id="SSF100939">
    <property type="entry name" value="SPOC domain-like"/>
    <property type="match status" value="1"/>
</dbReference>
<dbReference type="PANTHER" id="PTHR41251">
    <property type="entry name" value="NON-HOMOLOGOUS END JOINING PROTEIN KU"/>
    <property type="match status" value="1"/>
</dbReference>
<evidence type="ECO:0000259" key="3">
    <source>
        <dbReference type="SMART" id="SM00559"/>
    </source>
</evidence>
<protein>
    <recommendedName>
        <fullName evidence="3">Ku domain-containing protein</fullName>
    </recommendedName>
</protein>
<proteinExistence type="predicted"/>
<dbReference type="EMBL" id="DSVQ01000019">
    <property type="protein sequence ID" value="HGT40851.1"/>
    <property type="molecule type" value="Genomic_DNA"/>
</dbReference>
<dbReference type="InterPro" id="IPR009187">
    <property type="entry name" value="Prok_Ku"/>
</dbReference>
<dbReference type="PANTHER" id="PTHR41251:SF1">
    <property type="entry name" value="NON-HOMOLOGOUS END JOINING PROTEIN KU"/>
    <property type="match status" value="1"/>
</dbReference>
<dbReference type="InterPro" id="IPR006164">
    <property type="entry name" value="DNA_bd_Ku70/Ku80"/>
</dbReference>
<dbReference type="InterPro" id="IPR016194">
    <property type="entry name" value="SPOC-like_C_dom_sf"/>
</dbReference>
<evidence type="ECO:0000256" key="1">
    <source>
        <dbReference type="ARBA" id="ARBA00023125"/>
    </source>
</evidence>
<dbReference type="GO" id="GO:0006303">
    <property type="term" value="P:double-strand break repair via nonhomologous end joining"/>
    <property type="evidence" value="ECO:0007669"/>
    <property type="project" value="InterPro"/>
</dbReference>
<organism evidence="4">
    <name type="scientific">Schlesneria paludicola</name>
    <dbReference type="NCBI Taxonomy" id="360056"/>
    <lineage>
        <taxon>Bacteria</taxon>
        <taxon>Pseudomonadati</taxon>
        <taxon>Planctomycetota</taxon>
        <taxon>Planctomycetia</taxon>
        <taxon>Planctomycetales</taxon>
        <taxon>Planctomycetaceae</taxon>
        <taxon>Schlesneria</taxon>
    </lineage>
</organism>
<accession>A0A7C4LSP7</accession>
<name>A0A7C4LSP7_9PLAN</name>
<dbReference type="AlphaFoldDB" id="A0A7C4LSP7"/>
<dbReference type="Gene3D" id="2.40.290.10">
    <property type="match status" value="1"/>
</dbReference>
<dbReference type="Pfam" id="PF02735">
    <property type="entry name" value="Ku"/>
    <property type="match status" value="1"/>
</dbReference>
<reference evidence="4" key="1">
    <citation type="journal article" date="2020" name="mSystems">
        <title>Genome- and Community-Level Interaction Insights into Carbon Utilization and Element Cycling Functions of Hydrothermarchaeota in Hydrothermal Sediment.</title>
        <authorList>
            <person name="Zhou Z."/>
            <person name="Liu Y."/>
            <person name="Xu W."/>
            <person name="Pan J."/>
            <person name="Luo Z.H."/>
            <person name="Li M."/>
        </authorList>
    </citation>
    <scope>NUCLEOTIDE SEQUENCE [LARGE SCALE GENOMIC DNA]</scope>
    <source>
        <strain evidence="4">SpSt-508</strain>
    </source>
</reference>
<evidence type="ECO:0000256" key="2">
    <source>
        <dbReference type="SAM" id="MobiDB-lite"/>
    </source>
</evidence>
<dbReference type="GO" id="GO:0003690">
    <property type="term" value="F:double-stranded DNA binding"/>
    <property type="evidence" value="ECO:0007669"/>
    <property type="project" value="TreeGrafter"/>
</dbReference>
<dbReference type="PIRSF" id="PIRSF006493">
    <property type="entry name" value="Prok_Ku"/>
    <property type="match status" value="1"/>
</dbReference>
<dbReference type="SMART" id="SM00559">
    <property type="entry name" value="Ku78"/>
    <property type="match status" value="1"/>
</dbReference>
<sequence>MPVRASWKGFLRLNQLSIPVKAFTASQSEPEIPLHLLHRGCHQRIRQQRLCPVHGLLPADELISGYEYAPGQHLPLESAELEQLQPADDKTIKVDRFVESDAIDPVYHSGRTYYLVPDEPPGQRPFCVVREGMRLMSRHAVAHMVLSRQQRLVVLRPIRQLIAVTVLEYPQRIRPAEEYEGEVMQLAAGPAELELMRHLIEAMTDPELELARYRDPYVEGLRRLIEQKGAVFAGVDGPSPKRHEEEDATLIAALRAGLTATDGERDEPTKSLKARPRDGEEWPRARKLG</sequence>